<protein>
    <submittedName>
        <fullName evidence="2">Uncharacterized protein</fullName>
    </submittedName>
</protein>
<proteinExistence type="predicted"/>
<gene>
    <name evidence="2" type="ORF">QJS10_CPA03g02105</name>
</gene>
<dbReference type="Proteomes" id="UP001180020">
    <property type="component" value="Unassembled WGS sequence"/>
</dbReference>
<dbReference type="AlphaFoldDB" id="A0AAV9FCE8"/>
<feature type="region of interest" description="Disordered" evidence="1">
    <location>
        <begin position="177"/>
        <end position="216"/>
    </location>
</feature>
<feature type="compositionally biased region" description="Basic and acidic residues" evidence="1">
    <location>
        <begin position="181"/>
        <end position="191"/>
    </location>
</feature>
<evidence type="ECO:0000313" key="3">
    <source>
        <dbReference type="Proteomes" id="UP001180020"/>
    </source>
</evidence>
<evidence type="ECO:0000313" key="2">
    <source>
        <dbReference type="EMBL" id="KAK1322410.1"/>
    </source>
</evidence>
<feature type="compositionally biased region" description="Basic and acidic residues" evidence="1">
    <location>
        <begin position="199"/>
        <end position="208"/>
    </location>
</feature>
<keyword evidence="3" id="KW-1185">Reference proteome</keyword>
<sequence>MAKREEFCRPLQRLPKRGHNGCHSSEEESMGGCASKPRESDGRPASLPADSSKPVVDNDTPVKENVDARESTGEGTEHKEQQLVDLSEPKPEPTTSDGGAATGSKAAIAEQASEISTPTPEAPQALERDAGLEPNTNNVSHAQHTENETAEQPKENVVEVEESKQDQVAELIQKFENADTNDAKKEVEKQDSVVVAKESIPKTGDKDAVGASNVTA</sequence>
<organism evidence="2 3">
    <name type="scientific">Acorus calamus</name>
    <name type="common">Sweet flag</name>
    <dbReference type="NCBI Taxonomy" id="4465"/>
    <lineage>
        <taxon>Eukaryota</taxon>
        <taxon>Viridiplantae</taxon>
        <taxon>Streptophyta</taxon>
        <taxon>Embryophyta</taxon>
        <taxon>Tracheophyta</taxon>
        <taxon>Spermatophyta</taxon>
        <taxon>Magnoliopsida</taxon>
        <taxon>Liliopsida</taxon>
        <taxon>Acoraceae</taxon>
        <taxon>Acorus</taxon>
    </lineage>
</organism>
<reference evidence="2" key="2">
    <citation type="submission" date="2023-06" db="EMBL/GenBank/DDBJ databases">
        <authorList>
            <person name="Ma L."/>
            <person name="Liu K.-W."/>
            <person name="Li Z."/>
            <person name="Hsiao Y.-Y."/>
            <person name="Qi Y."/>
            <person name="Fu T."/>
            <person name="Tang G."/>
            <person name="Zhang D."/>
            <person name="Sun W.-H."/>
            <person name="Liu D.-K."/>
            <person name="Li Y."/>
            <person name="Chen G.-Z."/>
            <person name="Liu X.-D."/>
            <person name="Liao X.-Y."/>
            <person name="Jiang Y.-T."/>
            <person name="Yu X."/>
            <person name="Hao Y."/>
            <person name="Huang J."/>
            <person name="Zhao X.-W."/>
            <person name="Ke S."/>
            <person name="Chen Y.-Y."/>
            <person name="Wu W.-L."/>
            <person name="Hsu J.-L."/>
            <person name="Lin Y.-F."/>
            <person name="Huang M.-D."/>
            <person name="Li C.-Y."/>
            <person name="Huang L."/>
            <person name="Wang Z.-W."/>
            <person name="Zhao X."/>
            <person name="Zhong W.-Y."/>
            <person name="Peng D.-H."/>
            <person name="Ahmad S."/>
            <person name="Lan S."/>
            <person name="Zhang J.-S."/>
            <person name="Tsai W.-C."/>
            <person name="Van De Peer Y."/>
            <person name="Liu Z.-J."/>
        </authorList>
    </citation>
    <scope>NUCLEOTIDE SEQUENCE</scope>
    <source>
        <strain evidence="2">CP</strain>
        <tissue evidence="2">Leaves</tissue>
    </source>
</reference>
<evidence type="ECO:0000256" key="1">
    <source>
        <dbReference type="SAM" id="MobiDB-lite"/>
    </source>
</evidence>
<dbReference type="EMBL" id="JAUJYO010000003">
    <property type="protein sequence ID" value="KAK1322410.1"/>
    <property type="molecule type" value="Genomic_DNA"/>
</dbReference>
<feature type="region of interest" description="Disordered" evidence="1">
    <location>
        <begin position="1"/>
        <end position="165"/>
    </location>
</feature>
<name>A0AAV9FCE8_ACOCL</name>
<accession>A0AAV9FCE8</accession>
<feature type="compositionally biased region" description="Basic and acidic residues" evidence="1">
    <location>
        <begin position="60"/>
        <end position="91"/>
    </location>
</feature>
<feature type="compositionally biased region" description="Basic and acidic residues" evidence="1">
    <location>
        <begin position="143"/>
        <end position="165"/>
    </location>
</feature>
<comment type="caution">
    <text evidence="2">The sequence shown here is derived from an EMBL/GenBank/DDBJ whole genome shotgun (WGS) entry which is preliminary data.</text>
</comment>
<reference evidence="2" key="1">
    <citation type="journal article" date="2023" name="Nat. Commun.">
        <title>Diploid and tetraploid genomes of Acorus and the evolution of monocots.</title>
        <authorList>
            <person name="Ma L."/>
            <person name="Liu K.W."/>
            <person name="Li Z."/>
            <person name="Hsiao Y.Y."/>
            <person name="Qi Y."/>
            <person name="Fu T."/>
            <person name="Tang G.D."/>
            <person name="Zhang D."/>
            <person name="Sun W.H."/>
            <person name="Liu D.K."/>
            <person name="Li Y."/>
            <person name="Chen G.Z."/>
            <person name="Liu X.D."/>
            <person name="Liao X.Y."/>
            <person name="Jiang Y.T."/>
            <person name="Yu X."/>
            <person name="Hao Y."/>
            <person name="Huang J."/>
            <person name="Zhao X.W."/>
            <person name="Ke S."/>
            <person name="Chen Y.Y."/>
            <person name="Wu W.L."/>
            <person name="Hsu J.L."/>
            <person name="Lin Y.F."/>
            <person name="Huang M.D."/>
            <person name="Li C.Y."/>
            <person name="Huang L."/>
            <person name="Wang Z.W."/>
            <person name="Zhao X."/>
            <person name="Zhong W.Y."/>
            <person name="Peng D.H."/>
            <person name="Ahmad S."/>
            <person name="Lan S."/>
            <person name="Zhang J.S."/>
            <person name="Tsai W.C."/>
            <person name="Van de Peer Y."/>
            <person name="Liu Z.J."/>
        </authorList>
    </citation>
    <scope>NUCLEOTIDE SEQUENCE</scope>
    <source>
        <strain evidence="2">CP</strain>
    </source>
</reference>